<proteinExistence type="predicted"/>
<organism evidence="1 2">
    <name type="scientific">Armillaria luteobubalina</name>
    <dbReference type="NCBI Taxonomy" id="153913"/>
    <lineage>
        <taxon>Eukaryota</taxon>
        <taxon>Fungi</taxon>
        <taxon>Dikarya</taxon>
        <taxon>Basidiomycota</taxon>
        <taxon>Agaricomycotina</taxon>
        <taxon>Agaricomycetes</taxon>
        <taxon>Agaricomycetidae</taxon>
        <taxon>Agaricales</taxon>
        <taxon>Marasmiineae</taxon>
        <taxon>Physalacriaceae</taxon>
        <taxon>Armillaria</taxon>
    </lineage>
</organism>
<evidence type="ECO:0000313" key="2">
    <source>
        <dbReference type="Proteomes" id="UP001175228"/>
    </source>
</evidence>
<keyword evidence="2" id="KW-1185">Reference proteome</keyword>
<sequence length="76" mass="8831">DYYYVQEEISRACARFTTHLFACPENPLAAVRQSQAKLLYLIAYAFHRTKSHLSVTFVVLILLQRLKARFPIARDS</sequence>
<dbReference type="AlphaFoldDB" id="A0AA39UZY5"/>
<accession>A0AA39UZY5</accession>
<feature type="non-terminal residue" evidence="1">
    <location>
        <position position="76"/>
    </location>
</feature>
<comment type="caution">
    <text evidence="1">The sequence shown here is derived from an EMBL/GenBank/DDBJ whole genome shotgun (WGS) entry which is preliminary data.</text>
</comment>
<feature type="non-terminal residue" evidence="1">
    <location>
        <position position="1"/>
    </location>
</feature>
<gene>
    <name evidence="1" type="ORF">EDD18DRAFT_1010814</name>
</gene>
<reference evidence="1" key="1">
    <citation type="submission" date="2023-06" db="EMBL/GenBank/DDBJ databases">
        <authorList>
            <consortium name="Lawrence Berkeley National Laboratory"/>
            <person name="Ahrendt S."/>
            <person name="Sahu N."/>
            <person name="Indic B."/>
            <person name="Wong-Bajracharya J."/>
            <person name="Merenyi Z."/>
            <person name="Ke H.-M."/>
            <person name="Monk M."/>
            <person name="Kocsube S."/>
            <person name="Drula E."/>
            <person name="Lipzen A."/>
            <person name="Balint B."/>
            <person name="Henrissat B."/>
            <person name="Andreopoulos B."/>
            <person name="Martin F.M."/>
            <person name="Harder C.B."/>
            <person name="Rigling D."/>
            <person name="Ford K.L."/>
            <person name="Foster G.D."/>
            <person name="Pangilinan J."/>
            <person name="Papanicolaou A."/>
            <person name="Barry K."/>
            <person name="LaButti K."/>
            <person name="Viragh M."/>
            <person name="Koriabine M."/>
            <person name="Yan M."/>
            <person name="Riley R."/>
            <person name="Champramary S."/>
            <person name="Plett K.L."/>
            <person name="Tsai I.J."/>
            <person name="Slot J."/>
            <person name="Sipos G."/>
            <person name="Plett J."/>
            <person name="Nagy L.G."/>
            <person name="Grigoriev I.V."/>
        </authorList>
    </citation>
    <scope>NUCLEOTIDE SEQUENCE</scope>
    <source>
        <strain evidence="1">HWK02</strain>
    </source>
</reference>
<name>A0AA39UZY5_9AGAR</name>
<protein>
    <submittedName>
        <fullName evidence="1">Uncharacterized protein</fullName>
    </submittedName>
</protein>
<dbReference type="Proteomes" id="UP001175228">
    <property type="component" value="Unassembled WGS sequence"/>
</dbReference>
<dbReference type="EMBL" id="JAUEPU010000002">
    <property type="protein sequence ID" value="KAK0505244.1"/>
    <property type="molecule type" value="Genomic_DNA"/>
</dbReference>
<evidence type="ECO:0000313" key="1">
    <source>
        <dbReference type="EMBL" id="KAK0505244.1"/>
    </source>
</evidence>